<evidence type="ECO:0000313" key="2">
    <source>
        <dbReference type="Proteomes" id="UP000321907"/>
    </source>
</evidence>
<dbReference type="EMBL" id="VOXD01000003">
    <property type="protein sequence ID" value="TXF91217.1"/>
    <property type="molecule type" value="Genomic_DNA"/>
</dbReference>
<organism evidence="1 2">
    <name type="scientific">Neolewinella aurantiaca</name>
    <dbReference type="NCBI Taxonomy" id="2602767"/>
    <lineage>
        <taxon>Bacteria</taxon>
        <taxon>Pseudomonadati</taxon>
        <taxon>Bacteroidota</taxon>
        <taxon>Saprospiria</taxon>
        <taxon>Saprospirales</taxon>
        <taxon>Lewinellaceae</taxon>
        <taxon>Neolewinella</taxon>
    </lineage>
</organism>
<comment type="caution">
    <text evidence="1">The sequence shown here is derived from an EMBL/GenBank/DDBJ whole genome shotgun (WGS) entry which is preliminary data.</text>
</comment>
<name>A0A5C7FSZ0_9BACT</name>
<dbReference type="Proteomes" id="UP000321907">
    <property type="component" value="Unassembled WGS sequence"/>
</dbReference>
<gene>
    <name evidence="1" type="ORF">FUA23_03060</name>
</gene>
<protein>
    <submittedName>
        <fullName evidence="1">Uncharacterized protein</fullName>
    </submittedName>
</protein>
<keyword evidence="2" id="KW-1185">Reference proteome</keyword>
<dbReference type="AlphaFoldDB" id="A0A5C7FSZ0"/>
<accession>A0A5C7FSZ0</accession>
<dbReference type="RefSeq" id="WP_147929236.1">
    <property type="nucleotide sequence ID" value="NZ_VOXD01000003.1"/>
</dbReference>
<proteinExistence type="predicted"/>
<sequence length="136" mass="15167">MRNEKTTITMRVKVDHKESLKAWSERLGISLTQLYMILVGQVGPAELNKLVLTEFACKHLQRLGLPLDAIPIISTSPHAHNMFCFLLSCSAKMELAELTGDLETAGTMARQMETAEVELLRAFGAAVKEYYPQVSE</sequence>
<reference evidence="1 2" key="1">
    <citation type="submission" date="2019-08" db="EMBL/GenBank/DDBJ databases">
        <title>Lewinella sp. strain SSH13 Genome sequencing and assembly.</title>
        <authorList>
            <person name="Kim I."/>
        </authorList>
    </citation>
    <scope>NUCLEOTIDE SEQUENCE [LARGE SCALE GENOMIC DNA]</scope>
    <source>
        <strain evidence="1 2">SSH13</strain>
    </source>
</reference>
<evidence type="ECO:0000313" key="1">
    <source>
        <dbReference type="EMBL" id="TXF91217.1"/>
    </source>
</evidence>